<keyword evidence="2" id="KW-1185">Reference proteome</keyword>
<comment type="caution">
    <text evidence="1">The sequence shown here is derived from an EMBL/GenBank/DDBJ whole genome shotgun (WGS) entry which is preliminary data.</text>
</comment>
<dbReference type="RefSeq" id="WP_186999601.1">
    <property type="nucleotide sequence ID" value="NZ_JACRWH010000057.1"/>
</dbReference>
<organism evidence="1 2">
    <name type="scientific">Holdemanella hominis</name>
    <dbReference type="NCBI Taxonomy" id="2764327"/>
    <lineage>
        <taxon>Bacteria</taxon>
        <taxon>Bacillati</taxon>
        <taxon>Bacillota</taxon>
        <taxon>Erysipelotrichia</taxon>
        <taxon>Erysipelotrichales</taxon>
        <taxon>Erysipelotrichaceae</taxon>
        <taxon>Holdemanella</taxon>
    </lineage>
</organism>
<protein>
    <recommendedName>
        <fullName evidence="3">DegT/DnrJ/EryC1/StrS aminotransferase family protein</fullName>
    </recommendedName>
</protein>
<dbReference type="EMBL" id="JACRWH010000057">
    <property type="protein sequence ID" value="MBC6013099.1"/>
    <property type="molecule type" value="Genomic_DNA"/>
</dbReference>
<dbReference type="InterPro" id="IPR015424">
    <property type="entry name" value="PyrdxlP-dep_Trfase"/>
</dbReference>
<gene>
    <name evidence="1" type="ORF">H8911_10345</name>
</gene>
<evidence type="ECO:0000313" key="1">
    <source>
        <dbReference type="EMBL" id="MBC6013099.1"/>
    </source>
</evidence>
<dbReference type="Proteomes" id="UP000649075">
    <property type="component" value="Unassembled WGS sequence"/>
</dbReference>
<sequence>MNEIGGYIELDTYTGQMVHDDGIKLNCGRNALAYIIKAKNIKKINMPKFMCDSNDKVLSENGVEVVYYSIGLDFKPQIKDYDGWLYIVNFYGQLSNEYIKSLGKNIIVDNAQAYFQEPITDIDTLYTCRKFFGVPDGAILYTDKLIEVKERDESYKRMNFLLGRFERNADEFYQEYVDNNRVFKNEPLKTMSKLTENLLHGIDYQVIKKRRTQNFTYLDMKLASINKLKLNIPNGAFMYPLYLEKGFEIRKKLQKLKIFIPILWPAVFNICSEDELEYDMAKNILPIPVDQRYTIQDMEYIVNMIMYYSNLERGK</sequence>
<dbReference type="SUPFAM" id="SSF53383">
    <property type="entry name" value="PLP-dependent transferases"/>
    <property type="match status" value="1"/>
</dbReference>
<evidence type="ECO:0008006" key="3">
    <source>
        <dbReference type="Google" id="ProtNLM"/>
    </source>
</evidence>
<reference evidence="1 2" key="1">
    <citation type="submission" date="2020-08" db="EMBL/GenBank/DDBJ databases">
        <authorList>
            <person name="Liu C."/>
            <person name="Sun Q."/>
        </authorList>
    </citation>
    <scope>NUCLEOTIDE SEQUENCE [LARGE SCALE GENOMIC DNA]</scope>
    <source>
        <strain evidence="1 2">L34</strain>
    </source>
</reference>
<accession>A0ABR7KK27</accession>
<name>A0ABR7KK27_9FIRM</name>
<proteinExistence type="predicted"/>
<evidence type="ECO:0000313" key="2">
    <source>
        <dbReference type="Proteomes" id="UP000649075"/>
    </source>
</evidence>